<dbReference type="Proteomes" id="UP000660265">
    <property type="component" value="Unassembled WGS sequence"/>
</dbReference>
<dbReference type="InterPro" id="IPR013154">
    <property type="entry name" value="ADH-like_N"/>
</dbReference>
<gene>
    <name evidence="3" type="ORF">GCM10011583_24490</name>
</gene>
<keyword evidence="4" id="KW-1185">Reference proteome</keyword>
<keyword evidence="1" id="KW-0521">NADP</keyword>
<dbReference type="SUPFAM" id="SSF51735">
    <property type="entry name" value="NAD(P)-binding Rossmann-fold domains"/>
    <property type="match status" value="1"/>
</dbReference>
<dbReference type="Pfam" id="PF00107">
    <property type="entry name" value="ADH_zinc_N"/>
    <property type="match status" value="1"/>
</dbReference>
<dbReference type="InterPro" id="IPR013149">
    <property type="entry name" value="ADH-like_C"/>
</dbReference>
<feature type="domain" description="Enoyl reductase (ER)" evidence="2">
    <location>
        <begin position="19"/>
        <end position="330"/>
    </location>
</feature>
<sequence>MATHPTMMRAAYYERQGPAHEVLRVGEMPVPEPAPDEVRVRVAVSGIHVGDVGKRQGYWGSTMAYPRVVPHGDGAGVIDAVGADVDTARVGQRVWVYLAQSYRPFGTAAEYTVVPGHHAVELPEGAGFDQGALLGIAGITGHRAVFAGGPVDGLTVIVTAPLGGVGRAATAVARRGGATVIATVRHAEQVDAALSAGAHHVVGLYDGDVVEQIKEIAPEGVDRIAETDLAGNIEADLEVLKYNGAIATYATGDANAPLPYWTLATKNIAVHFLSNDDFPEPANESAAADLTAAVAAGDLRYPIAARFPLDRIADAQDAAEATGAKGRVVIDL</sequence>
<organism evidence="3 4">
    <name type="scientific">Streptomyces camponoticapitis</name>
    <dbReference type="NCBI Taxonomy" id="1616125"/>
    <lineage>
        <taxon>Bacteria</taxon>
        <taxon>Bacillati</taxon>
        <taxon>Actinomycetota</taxon>
        <taxon>Actinomycetes</taxon>
        <taxon>Kitasatosporales</taxon>
        <taxon>Streptomycetaceae</taxon>
        <taxon>Streptomyces</taxon>
    </lineage>
</organism>
<dbReference type="CDD" id="cd08253">
    <property type="entry name" value="zeta_crystallin"/>
    <property type="match status" value="1"/>
</dbReference>
<name>A0ABQ2E6S6_9ACTN</name>
<accession>A0ABQ2E6S6</accession>
<dbReference type="InterPro" id="IPR011032">
    <property type="entry name" value="GroES-like_sf"/>
</dbReference>
<reference evidence="4" key="1">
    <citation type="journal article" date="2019" name="Int. J. Syst. Evol. Microbiol.">
        <title>The Global Catalogue of Microorganisms (GCM) 10K type strain sequencing project: providing services to taxonomists for standard genome sequencing and annotation.</title>
        <authorList>
            <consortium name="The Broad Institute Genomics Platform"/>
            <consortium name="The Broad Institute Genome Sequencing Center for Infectious Disease"/>
            <person name="Wu L."/>
            <person name="Ma J."/>
        </authorList>
    </citation>
    <scope>NUCLEOTIDE SEQUENCE [LARGE SCALE GENOMIC DNA]</scope>
    <source>
        <strain evidence="4">CGMCC 4.7275</strain>
    </source>
</reference>
<dbReference type="InterPro" id="IPR051603">
    <property type="entry name" value="Zinc-ADH_QOR/CCCR"/>
</dbReference>
<protein>
    <submittedName>
        <fullName evidence="3">Alcohol dehydrogenase</fullName>
    </submittedName>
</protein>
<dbReference type="EMBL" id="BMMV01000006">
    <property type="protein sequence ID" value="GGJ92138.1"/>
    <property type="molecule type" value="Genomic_DNA"/>
</dbReference>
<evidence type="ECO:0000256" key="1">
    <source>
        <dbReference type="ARBA" id="ARBA00022857"/>
    </source>
</evidence>
<dbReference type="Pfam" id="PF08240">
    <property type="entry name" value="ADH_N"/>
    <property type="match status" value="1"/>
</dbReference>
<dbReference type="InterPro" id="IPR020843">
    <property type="entry name" value="ER"/>
</dbReference>
<dbReference type="RefSeq" id="WP_229700821.1">
    <property type="nucleotide sequence ID" value="NZ_BMMV01000006.1"/>
</dbReference>
<comment type="caution">
    <text evidence="3">The sequence shown here is derived from an EMBL/GenBank/DDBJ whole genome shotgun (WGS) entry which is preliminary data.</text>
</comment>
<dbReference type="SUPFAM" id="SSF50129">
    <property type="entry name" value="GroES-like"/>
    <property type="match status" value="1"/>
</dbReference>
<proteinExistence type="predicted"/>
<dbReference type="Gene3D" id="3.90.180.10">
    <property type="entry name" value="Medium-chain alcohol dehydrogenases, catalytic domain"/>
    <property type="match status" value="1"/>
</dbReference>
<dbReference type="Gene3D" id="3.40.50.720">
    <property type="entry name" value="NAD(P)-binding Rossmann-like Domain"/>
    <property type="match status" value="1"/>
</dbReference>
<dbReference type="PANTHER" id="PTHR44154:SF1">
    <property type="entry name" value="QUINONE OXIDOREDUCTASE"/>
    <property type="match status" value="1"/>
</dbReference>
<evidence type="ECO:0000313" key="3">
    <source>
        <dbReference type="EMBL" id="GGJ92138.1"/>
    </source>
</evidence>
<dbReference type="SMART" id="SM00829">
    <property type="entry name" value="PKS_ER"/>
    <property type="match status" value="1"/>
</dbReference>
<dbReference type="PANTHER" id="PTHR44154">
    <property type="entry name" value="QUINONE OXIDOREDUCTASE"/>
    <property type="match status" value="1"/>
</dbReference>
<evidence type="ECO:0000259" key="2">
    <source>
        <dbReference type="SMART" id="SM00829"/>
    </source>
</evidence>
<evidence type="ECO:0000313" key="4">
    <source>
        <dbReference type="Proteomes" id="UP000660265"/>
    </source>
</evidence>
<dbReference type="InterPro" id="IPR036291">
    <property type="entry name" value="NAD(P)-bd_dom_sf"/>
</dbReference>